<dbReference type="InterPro" id="IPR053465">
    <property type="entry name" value="Sortase_Class_E"/>
</dbReference>
<dbReference type="InterPro" id="IPR005754">
    <property type="entry name" value="Sortase"/>
</dbReference>
<dbReference type="Gene3D" id="2.40.260.10">
    <property type="entry name" value="Sortase"/>
    <property type="match status" value="1"/>
</dbReference>
<proteinExistence type="predicted"/>
<gene>
    <name evidence="3" type="ORF">CSPHI_03325</name>
</gene>
<dbReference type="NCBIfam" id="NF033747">
    <property type="entry name" value="class_E_sortase"/>
    <property type="match status" value="1"/>
</dbReference>
<dbReference type="SUPFAM" id="SSF63817">
    <property type="entry name" value="Sortase"/>
    <property type="match status" value="2"/>
</dbReference>
<evidence type="ECO:0000256" key="1">
    <source>
        <dbReference type="ARBA" id="ARBA00022801"/>
    </source>
</evidence>
<dbReference type="InterPro" id="IPR023365">
    <property type="entry name" value="Sortase_dom-sf"/>
</dbReference>
<feature type="active site" description="Proton donor/acceptor" evidence="2">
    <location>
        <position position="116"/>
    </location>
</feature>
<feature type="active site" description="Acyl-thioester intermediate" evidence="2">
    <location>
        <position position="215"/>
    </location>
</feature>
<dbReference type="InterPro" id="IPR042003">
    <property type="entry name" value="Sortase_E"/>
</dbReference>
<dbReference type="AlphaFoldDB" id="A0A1L7CWS0"/>
<accession>A0A1L7CWS0</accession>
<evidence type="ECO:0008006" key="5">
    <source>
        <dbReference type="Google" id="ProtNLM"/>
    </source>
</evidence>
<evidence type="ECO:0000256" key="2">
    <source>
        <dbReference type="PIRSR" id="PIRSR605754-1"/>
    </source>
</evidence>
<protein>
    <recommendedName>
        <fullName evidence="5">Housekeeping sortase</fullName>
    </recommendedName>
</protein>
<dbReference type="STRING" id="1437874.CSPHI_03325"/>
<organism evidence="3 4">
    <name type="scientific">Corynebacterium sphenisci DSM 44792</name>
    <dbReference type="NCBI Taxonomy" id="1437874"/>
    <lineage>
        <taxon>Bacteria</taxon>
        <taxon>Bacillati</taxon>
        <taxon>Actinomycetota</taxon>
        <taxon>Actinomycetes</taxon>
        <taxon>Mycobacteriales</taxon>
        <taxon>Corynebacteriaceae</taxon>
        <taxon>Corynebacterium</taxon>
    </lineage>
</organism>
<dbReference type="Proteomes" id="UP000185469">
    <property type="component" value="Chromosome"/>
</dbReference>
<name>A0A1L7CWS0_9CORY</name>
<evidence type="ECO:0000313" key="4">
    <source>
        <dbReference type="Proteomes" id="UP000185469"/>
    </source>
</evidence>
<keyword evidence="4" id="KW-1185">Reference proteome</keyword>
<evidence type="ECO:0000313" key="3">
    <source>
        <dbReference type="EMBL" id="APT90260.1"/>
    </source>
</evidence>
<dbReference type="CDD" id="cd05830">
    <property type="entry name" value="Sortase_E"/>
    <property type="match status" value="1"/>
</dbReference>
<dbReference type="EMBL" id="CP009248">
    <property type="protein sequence ID" value="APT90260.1"/>
    <property type="molecule type" value="Genomic_DNA"/>
</dbReference>
<dbReference type="Pfam" id="PF04203">
    <property type="entry name" value="Sortase"/>
    <property type="match status" value="1"/>
</dbReference>
<sequence>MSVLGELLLTAGVVLALFVVHQLWWTGVQTQRAQAELREELERAWAAPPAAASGDPGAGPAPVTARGAMGYLAVPRIGLDAVFSEGVGQAELANGPGHYPASAAPGQIGNVAFAAHRDGNAAHFSELDALAACDEIIVETAAARHVYRVLDLAGGETPCLPGPTRAALAGPDYAGIAGRVIVDPGADGVVAPIPDNAALGRGGQPAVALLTLTTCHPHWSSANRMVVHAALERTETKEGS</sequence>
<keyword evidence="1" id="KW-0378">Hydrolase</keyword>
<dbReference type="GO" id="GO:0016787">
    <property type="term" value="F:hydrolase activity"/>
    <property type="evidence" value="ECO:0007669"/>
    <property type="project" value="UniProtKB-KW"/>
</dbReference>
<dbReference type="KEGG" id="csph:CSPHI_03325"/>
<reference evidence="3 4" key="1">
    <citation type="submission" date="2014-08" db="EMBL/GenBank/DDBJ databases">
        <title>Complete genome sequence of Corynebacterium sphenisci CECT 5990(T) (=DSM 44792(T)), isolated from healthy wild penguins.</title>
        <authorList>
            <person name="Ruckert C."/>
            <person name="Albersmeier A."/>
            <person name="Winkler A."/>
            <person name="Kalinowski J."/>
        </authorList>
    </citation>
    <scope>NUCLEOTIDE SEQUENCE [LARGE SCALE GENOMIC DNA]</scope>
    <source>
        <strain evidence="3 4">DSM 44792</strain>
    </source>
</reference>